<keyword evidence="3 10" id="KW-0001">2Fe-2S</keyword>
<dbReference type="GO" id="GO:0046872">
    <property type="term" value="F:metal ion binding"/>
    <property type="evidence" value="ECO:0007669"/>
    <property type="project" value="UniProtKB-KW"/>
</dbReference>
<dbReference type="PRINTS" id="PR00406">
    <property type="entry name" value="CYTB5RDTASE"/>
</dbReference>
<dbReference type="InterPro" id="IPR017938">
    <property type="entry name" value="Riboflavin_synthase-like_b-brl"/>
</dbReference>
<evidence type="ECO:0000313" key="12">
    <source>
        <dbReference type="EMBL" id="GFM34566.1"/>
    </source>
</evidence>
<dbReference type="InterPro" id="IPR039261">
    <property type="entry name" value="FNR_nucleotide-bd"/>
</dbReference>
<comment type="caution">
    <text evidence="12">The sequence shown here is derived from an EMBL/GenBank/DDBJ whole genome shotgun (WGS) entry which is preliminary data.</text>
</comment>
<keyword evidence="7 10" id="KW-0408">Iron</keyword>
<evidence type="ECO:0000256" key="4">
    <source>
        <dbReference type="ARBA" id="ARBA00022723"/>
    </source>
</evidence>
<accession>A0A7J0BLL9</accession>
<feature type="binding site" evidence="10">
    <location>
        <position position="253"/>
    </location>
    <ligand>
        <name>[2Fe-2S] cluster</name>
        <dbReference type="ChEBI" id="CHEBI:190135"/>
    </ligand>
</feature>
<dbReference type="Proteomes" id="UP000503840">
    <property type="component" value="Unassembled WGS sequence"/>
</dbReference>
<dbReference type="PANTHER" id="PTHR43513">
    <property type="entry name" value="DIHYDROOROTATE DEHYDROGENASE B (NAD(+)), ELECTRON TRANSFER SUBUNIT"/>
    <property type="match status" value="1"/>
</dbReference>
<dbReference type="InterPro" id="IPR012165">
    <property type="entry name" value="Cyt_c3_hydrogenase_gsu"/>
</dbReference>
<comment type="cofactor">
    <cofactor evidence="10">
        <name>[2Fe-2S] cluster</name>
        <dbReference type="ChEBI" id="CHEBI:190135"/>
    </cofactor>
    <text evidence="10">Binds 1 [2Fe-2S] cluster per subunit.</text>
</comment>
<keyword evidence="13" id="KW-1185">Reference proteome</keyword>
<feature type="binding site" evidence="10">
    <location>
        <position position="250"/>
    </location>
    <ligand>
        <name>[2Fe-2S] cluster</name>
        <dbReference type="ChEBI" id="CHEBI:190135"/>
    </ligand>
</feature>
<evidence type="ECO:0000256" key="9">
    <source>
        <dbReference type="ARBA" id="ARBA00034078"/>
    </source>
</evidence>
<organism evidence="12 13">
    <name type="scientific">Desulfovibrio subterraneus</name>
    <dbReference type="NCBI Taxonomy" id="2718620"/>
    <lineage>
        <taxon>Bacteria</taxon>
        <taxon>Pseudomonadati</taxon>
        <taxon>Thermodesulfobacteriota</taxon>
        <taxon>Desulfovibrionia</taxon>
        <taxon>Desulfovibrionales</taxon>
        <taxon>Desulfovibrionaceae</taxon>
        <taxon>Desulfovibrio</taxon>
    </lineage>
</organism>
<dbReference type="GO" id="GO:0051537">
    <property type="term" value="F:2 iron, 2 sulfur cluster binding"/>
    <property type="evidence" value="ECO:0007669"/>
    <property type="project" value="UniProtKB-KW"/>
</dbReference>
<proteinExistence type="predicted"/>
<dbReference type="PIRSF" id="PIRSF006816">
    <property type="entry name" value="Cyc3_hyd_g"/>
    <property type="match status" value="1"/>
</dbReference>
<dbReference type="EMBL" id="BLVO01000016">
    <property type="protein sequence ID" value="GFM34566.1"/>
    <property type="molecule type" value="Genomic_DNA"/>
</dbReference>
<comment type="cofactor">
    <cofactor evidence="9">
        <name>[2Fe-2S] cluster</name>
        <dbReference type="ChEBI" id="CHEBI:190135"/>
    </cofactor>
</comment>
<evidence type="ECO:0000256" key="2">
    <source>
        <dbReference type="ARBA" id="ARBA00022630"/>
    </source>
</evidence>
<dbReference type="InterPro" id="IPR001433">
    <property type="entry name" value="OxRdtase_FAD/NAD-bd"/>
</dbReference>
<evidence type="ECO:0000259" key="11">
    <source>
        <dbReference type="PROSITE" id="PS51384"/>
    </source>
</evidence>
<protein>
    <submittedName>
        <fullName evidence="12">Heterodisulfide reductase subunit F</fullName>
    </submittedName>
</protein>
<evidence type="ECO:0000256" key="10">
    <source>
        <dbReference type="PIRSR" id="PIRSR006816-2"/>
    </source>
</evidence>
<keyword evidence="2" id="KW-0285">Flavoprotein</keyword>
<dbReference type="InterPro" id="IPR017927">
    <property type="entry name" value="FAD-bd_FR_type"/>
</dbReference>
<evidence type="ECO:0000313" key="13">
    <source>
        <dbReference type="Proteomes" id="UP000503840"/>
    </source>
</evidence>
<dbReference type="GO" id="GO:0016491">
    <property type="term" value="F:oxidoreductase activity"/>
    <property type="evidence" value="ECO:0007669"/>
    <property type="project" value="InterPro"/>
</dbReference>
<dbReference type="InterPro" id="IPR019480">
    <property type="entry name" value="Dihydroorotate_DH_Fe-S-bd"/>
</dbReference>
<evidence type="ECO:0000256" key="3">
    <source>
        <dbReference type="ARBA" id="ARBA00022714"/>
    </source>
</evidence>
<dbReference type="Gene3D" id="2.40.30.10">
    <property type="entry name" value="Translation factors"/>
    <property type="match status" value="1"/>
</dbReference>
<dbReference type="GO" id="GO:0006221">
    <property type="term" value="P:pyrimidine nucleotide biosynthetic process"/>
    <property type="evidence" value="ECO:0007669"/>
    <property type="project" value="InterPro"/>
</dbReference>
<keyword evidence="8 10" id="KW-0411">Iron-sulfur</keyword>
<evidence type="ECO:0000256" key="6">
    <source>
        <dbReference type="ARBA" id="ARBA00022982"/>
    </source>
</evidence>
<dbReference type="CDD" id="cd06221">
    <property type="entry name" value="sulfite_reductase_like"/>
    <property type="match status" value="1"/>
</dbReference>
<dbReference type="PANTHER" id="PTHR43513:SF1">
    <property type="entry name" value="ANAEROBIC SULFITE REDUCTASE SUBUNIT B"/>
    <property type="match status" value="1"/>
</dbReference>
<feature type="domain" description="FAD-binding FR-type" evidence="11">
    <location>
        <begin position="5"/>
        <end position="107"/>
    </location>
</feature>
<dbReference type="GO" id="GO:0050660">
    <property type="term" value="F:flavin adenine dinucleotide binding"/>
    <property type="evidence" value="ECO:0007669"/>
    <property type="project" value="InterPro"/>
</dbReference>
<dbReference type="Pfam" id="PF00175">
    <property type="entry name" value="NAD_binding_1"/>
    <property type="match status" value="1"/>
</dbReference>
<gene>
    <name evidence="12" type="primary">hdrF</name>
    <name evidence="12" type="ORF">DSM101010T_29310</name>
</gene>
<evidence type="ECO:0000256" key="1">
    <source>
        <dbReference type="ARBA" id="ARBA00022448"/>
    </source>
</evidence>
<keyword evidence="5" id="KW-0274">FAD</keyword>
<keyword evidence="4 10" id="KW-0479">Metal-binding</keyword>
<evidence type="ECO:0000256" key="7">
    <source>
        <dbReference type="ARBA" id="ARBA00023004"/>
    </source>
</evidence>
<dbReference type="InterPro" id="IPR037117">
    <property type="entry name" value="Dihydroorotate_DH_ele_sf"/>
</dbReference>
<dbReference type="Pfam" id="PF10418">
    <property type="entry name" value="DHODB_Fe-S_bind"/>
    <property type="match status" value="1"/>
</dbReference>
<keyword evidence="6" id="KW-0249">Electron transport</keyword>
<keyword evidence="1" id="KW-0813">Transport</keyword>
<dbReference type="Gene3D" id="2.10.240.10">
    <property type="entry name" value="Dihydroorotate dehydrogenase, electron transfer subunit"/>
    <property type="match status" value="1"/>
</dbReference>
<name>A0A7J0BLL9_9BACT</name>
<dbReference type="AlphaFoldDB" id="A0A7J0BLL9"/>
<dbReference type="Gene3D" id="3.40.50.80">
    <property type="entry name" value="Nucleotide-binding domain of ferredoxin-NADP reductase (FNR) module"/>
    <property type="match status" value="1"/>
</dbReference>
<dbReference type="RefSeq" id="WP_174406250.1">
    <property type="nucleotide sequence ID" value="NZ_BLVO01000016.1"/>
</dbReference>
<dbReference type="InterPro" id="IPR050353">
    <property type="entry name" value="PyrK_electron_transfer"/>
</dbReference>
<sequence length="279" mass="31051">MLNPYLPYPVRISDVRVETEDKSLRTFELEFLHEKDAKAFAYHPGQFAELSIPGLGESPIGIASSPTEGNKLLFTVFRAGSVTSRLHDMQTGDVMGVRGPMGNWYPLDQNEGKNLVIIAGGYAVTTLRSTMVWLQDPKNRSRFGEIDFIYGARTPGMLLYREEMEAWQKTGGVRCHVTVDREFPGWSGLTGFVPAVVERLAPKPDNAIALVCGPPVMIKFTQPVLDKCGWKSDQIFLSLENRMKCGIGICGRCNVGHQYVCKDGPVFSKAELDELPLEY</sequence>
<reference evidence="12 13" key="1">
    <citation type="submission" date="2020-05" db="EMBL/GenBank/DDBJ databases">
        <title>Draft genome sequence of Desulfovibrio sp. strain HN2T.</title>
        <authorList>
            <person name="Ueno A."/>
            <person name="Tamazawa S."/>
            <person name="Tamamura S."/>
            <person name="Murakami T."/>
            <person name="Kiyama T."/>
            <person name="Inomata H."/>
            <person name="Amano Y."/>
            <person name="Miyakawa K."/>
            <person name="Tamaki H."/>
            <person name="Naganuma T."/>
            <person name="Kaneko K."/>
        </authorList>
    </citation>
    <scope>NUCLEOTIDE SEQUENCE [LARGE SCALE GENOMIC DNA]</scope>
    <source>
        <strain evidence="12 13">HN2</strain>
    </source>
</reference>
<dbReference type="PROSITE" id="PS51384">
    <property type="entry name" value="FAD_FR"/>
    <property type="match status" value="1"/>
</dbReference>
<feature type="binding site" evidence="10">
    <location>
        <position position="245"/>
    </location>
    <ligand>
        <name>[2Fe-2S] cluster</name>
        <dbReference type="ChEBI" id="CHEBI:190135"/>
    </ligand>
</feature>
<dbReference type="SUPFAM" id="SSF63380">
    <property type="entry name" value="Riboflavin synthase domain-like"/>
    <property type="match status" value="1"/>
</dbReference>
<dbReference type="SUPFAM" id="SSF52343">
    <property type="entry name" value="Ferredoxin reductase-like, C-terminal NADP-linked domain"/>
    <property type="match status" value="1"/>
</dbReference>
<feature type="binding site" evidence="10">
    <location>
        <position position="261"/>
    </location>
    <ligand>
        <name>[2Fe-2S] cluster</name>
        <dbReference type="ChEBI" id="CHEBI:190135"/>
    </ligand>
</feature>
<evidence type="ECO:0000256" key="8">
    <source>
        <dbReference type="ARBA" id="ARBA00023014"/>
    </source>
</evidence>
<evidence type="ECO:0000256" key="5">
    <source>
        <dbReference type="ARBA" id="ARBA00022827"/>
    </source>
</evidence>